<keyword evidence="3" id="KW-0328">Glycosyltransferase</keyword>
<dbReference type="EMBL" id="JADBDZ010000001">
    <property type="protein sequence ID" value="MBE1532356.1"/>
    <property type="molecule type" value="Genomic_DNA"/>
</dbReference>
<feature type="compositionally biased region" description="Basic and acidic residues" evidence="9">
    <location>
        <begin position="700"/>
        <end position="725"/>
    </location>
</feature>
<dbReference type="Gene3D" id="1.10.3810.10">
    <property type="entry name" value="Biosynthetic peptidoglycan transglycosylase-like"/>
    <property type="match status" value="1"/>
</dbReference>
<evidence type="ECO:0000313" key="14">
    <source>
        <dbReference type="Proteomes" id="UP000627838"/>
    </source>
</evidence>
<evidence type="ECO:0000256" key="8">
    <source>
        <dbReference type="ARBA" id="ARBA00049902"/>
    </source>
</evidence>
<evidence type="ECO:0000259" key="12">
    <source>
        <dbReference type="Pfam" id="PF00912"/>
    </source>
</evidence>
<dbReference type="Proteomes" id="UP000627838">
    <property type="component" value="Unassembled WGS sequence"/>
</dbReference>
<proteinExistence type="predicted"/>
<dbReference type="Pfam" id="PF00912">
    <property type="entry name" value="Transgly"/>
    <property type="match status" value="1"/>
</dbReference>
<dbReference type="InterPro" id="IPR023346">
    <property type="entry name" value="Lysozyme-like_dom_sf"/>
</dbReference>
<feature type="signal peptide" evidence="10">
    <location>
        <begin position="1"/>
        <end position="18"/>
    </location>
</feature>
<evidence type="ECO:0000256" key="5">
    <source>
        <dbReference type="ARBA" id="ARBA00022801"/>
    </source>
</evidence>
<dbReference type="SUPFAM" id="SSF56601">
    <property type="entry name" value="beta-lactamase/transpeptidase-like"/>
    <property type="match status" value="1"/>
</dbReference>
<keyword evidence="5" id="KW-0378">Hydrolase</keyword>
<comment type="catalytic activity">
    <reaction evidence="8">
        <text>[GlcNAc-(1-&gt;4)-Mur2Ac(oyl-L-Ala-gamma-D-Glu-L-Lys-D-Ala-D-Ala)](n)-di-trans,octa-cis-undecaprenyl diphosphate + beta-D-GlcNAc-(1-&gt;4)-Mur2Ac(oyl-L-Ala-gamma-D-Glu-L-Lys-D-Ala-D-Ala)-di-trans,octa-cis-undecaprenyl diphosphate = [GlcNAc-(1-&gt;4)-Mur2Ac(oyl-L-Ala-gamma-D-Glu-L-Lys-D-Ala-D-Ala)](n+1)-di-trans,octa-cis-undecaprenyl diphosphate + di-trans,octa-cis-undecaprenyl diphosphate + H(+)</text>
        <dbReference type="Rhea" id="RHEA:23708"/>
        <dbReference type="Rhea" id="RHEA-COMP:9602"/>
        <dbReference type="Rhea" id="RHEA-COMP:9603"/>
        <dbReference type="ChEBI" id="CHEBI:15378"/>
        <dbReference type="ChEBI" id="CHEBI:58405"/>
        <dbReference type="ChEBI" id="CHEBI:60033"/>
        <dbReference type="ChEBI" id="CHEBI:78435"/>
        <dbReference type="EC" id="2.4.99.28"/>
    </reaction>
</comment>
<accession>A0ABR9JP59</accession>
<dbReference type="InterPro" id="IPR012338">
    <property type="entry name" value="Beta-lactam/transpept-like"/>
</dbReference>
<sequence>MSGVVVLALASVSTLVWVAYSNTPTPAEPTVEGVQDQASIFYYTDGTEIGRVGKKRQSVDLEKVPKIVQEAVLAAENRSFRTDPGFSIRGTARAVWDNLTGGSGGGSTITQQLAKNYYSDPNNRTMSRKFKELFISVKLEEKYTKDEILELYLNTIYLGRNTYGIQAASREYFGEDVWKLTPDQAALLGGLIQHPNRDPAEKQWREWAQGRYEYTLNGLVEMGEMKAADAEKYKKTFPKLRSRNAGDQLYEGQQGYMLMRAKEELSRLGIDEQELTTKGLRVYTTFNKQRMADAKKAAEKSVAQVDPKKLAKKHIQVGLVSVNTANGEVIAFYGGPGYLEQSFNTVWQGSAQAGSAMKPYVLATALKQGYSLKSLVEGRSNTPLDANGNVVPKGTAGATVVPNTHDVGAAITLTKALQESVNTAFLQLAGKVGLDEVKETETDAGISPDMLKGHVGINLALGVNDIRAIEQAAGYQAFANGGVYHEPHVIRVVKQSDDKTVRLKPKYESRRVFSKGVAADATYAMQQVVKGGTATAAQLPDGRDVAGKTGTTDRNVSSWFVGYVPQVSTAVTMFSDANGTDGKKKSVVLPGIGEVEGGTIPARLWRSYMARATKGLEAKSFPAPSFDGIVQQWAKPPKPKKPEKPEWCDDRPWAHLHPKCQDGGGDGGGDKPPCQSPIPNGNCDANKPPSDPPPGWWCRIHRDSDKCRGRGDGRGLGETELEDVRPLLPFGRPPD</sequence>
<keyword evidence="6" id="KW-0511">Multifunctional enzyme</keyword>
<protein>
    <submittedName>
        <fullName evidence="13">Membrane peptidoglycan carboxypeptidase</fullName>
    </submittedName>
</protein>
<keyword evidence="10" id="KW-0732">Signal</keyword>
<dbReference type="InterPro" id="IPR050396">
    <property type="entry name" value="Glycosyltr_51/Transpeptidase"/>
</dbReference>
<keyword evidence="14" id="KW-1185">Reference proteome</keyword>
<keyword evidence="2" id="KW-0645">Protease</keyword>
<feature type="region of interest" description="Disordered" evidence="9">
    <location>
        <begin position="633"/>
        <end position="652"/>
    </location>
</feature>
<dbReference type="InterPro" id="IPR001460">
    <property type="entry name" value="PCN-bd_Tpept"/>
</dbReference>
<evidence type="ECO:0000256" key="7">
    <source>
        <dbReference type="ARBA" id="ARBA00034000"/>
    </source>
</evidence>
<evidence type="ECO:0000256" key="1">
    <source>
        <dbReference type="ARBA" id="ARBA00022645"/>
    </source>
</evidence>
<dbReference type="InterPro" id="IPR001264">
    <property type="entry name" value="Glyco_trans_51"/>
</dbReference>
<evidence type="ECO:0000256" key="10">
    <source>
        <dbReference type="SAM" id="SignalP"/>
    </source>
</evidence>
<feature type="compositionally biased region" description="Basic and acidic residues" evidence="9">
    <location>
        <begin position="640"/>
        <end position="652"/>
    </location>
</feature>
<feature type="region of interest" description="Disordered" evidence="9">
    <location>
        <begin position="658"/>
        <end position="735"/>
    </location>
</feature>
<name>A0ABR9JP59_9ACTN</name>
<dbReference type="InterPro" id="IPR036950">
    <property type="entry name" value="PBP_transglycosylase"/>
</dbReference>
<keyword evidence="1 13" id="KW-0121">Carboxypeptidase</keyword>
<dbReference type="SUPFAM" id="SSF53955">
    <property type="entry name" value="Lysozyme-like"/>
    <property type="match status" value="1"/>
</dbReference>
<evidence type="ECO:0000256" key="3">
    <source>
        <dbReference type="ARBA" id="ARBA00022676"/>
    </source>
</evidence>
<evidence type="ECO:0000259" key="11">
    <source>
        <dbReference type="Pfam" id="PF00905"/>
    </source>
</evidence>
<evidence type="ECO:0000313" key="13">
    <source>
        <dbReference type="EMBL" id="MBE1532356.1"/>
    </source>
</evidence>
<feature type="domain" description="Glycosyl transferase family 51" evidence="12">
    <location>
        <begin position="47"/>
        <end position="216"/>
    </location>
</feature>
<evidence type="ECO:0000256" key="9">
    <source>
        <dbReference type="SAM" id="MobiDB-lite"/>
    </source>
</evidence>
<dbReference type="Pfam" id="PF00905">
    <property type="entry name" value="Transpeptidase"/>
    <property type="match status" value="1"/>
</dbReference>
<feature type="domain" description="Penicillin-binding protein transpeptidase" evidence="11">
    <location>
        <begin position="319"/>
        <end position="575"/>
    </location>
</feature>
<dbReference type="Gene3D" id="3.40.710.10">
    <property type="entry name" value="DD-peptidase/beta-lactamase superfamily"/>
    <property type="match status" value="1"/>
</dbReference>
<comment type="catalytic activity">
    <reaction evidence="7">
        <text>Preferential cleavage: (Ac)2-L-Lys-D-Ala-|-D-Ala. Also transpeptidation of peptidyl-alanyl moieties that are N-acyl substituents of D-alanine.</text>
        <dbReference type="EC" id="3.4.16.4"/>
    </reaction>
</comment>
<feature type="chain" id="PRO_5046227759" evidence="10">
    <location>
        <begin position="19"/>
        <end position="735"/>
    </location>
</feature>
<evidence type="ECO:0000256" key="2">
    <source>
        <dbReference type="ARBA" id="ARBA00022670"/>
    </source>
</evidence>
<evidence type="ECO:0000256" key="4">
    <source>
        <dbReference type="ARBA" id="ARBA00022679"/>
    </source>
</evidence>
<keyword evidence="4" id="KW-0808">Transferase</keyword>
<comment type="caution">
    <text evidence="13">The sequence shown here is derived from an EMBL/GenBank/DDBJ whole genome shotgun (WGS) entry which is preliminary data.</text>
</comment>
<organism evidence="13 14">
    <name type="scientific">Actinomadura algeriensis</name>
    <dbReference type="NCBI Taxonomy" id="1679523"/>
    <lineage>
        <taxon>Bacteria</taxon>
        <taxon>Bacillati</taxon>
        <taxon>Actinomycetota</taxon>
        <taxon>Actinomycetes</taxon>
        <taxon>Streptosporangiales</taxon>
        <taxon>Thermomonosporaceae</taxon>
        <taxon>Actinomadura</taxon>
    </lineage>
</organism>
<dbReference type="GO" id="GO:0004180">
    <property type="term" value="F:carboxypeptidase activity"/>
    <property type="evidence" value="ECO:0007669"/>
    <property type="project" value="UniProtKB-KW"/>
</dbReference>
<dbReference type="PANTHER" id="PTHR32282:SF34">
    <property type="entry name" value="PENICILLIN-BINDING PROTEIN 1A"/>
    <property type="match status" value="1"/>
</dbReference>
<evidence type="ECO:0000256" key="6">
    <source>
        <dbReference type="ARBA" id="ARBA00023268"/>
    </source>
</evidence>
<dbReference type="RefSeq" id="WP_318784047.1">
    <property type="nucleotide sequence ID" value="NZ_JADBDZ010000001.1"/>
</dbReference>
<reference evidence="13 14" key="1">
    <citation type="submission" date="2020-10" db="EMBL/GenBank/DDBJ databases">
        <title>Sequencing the genomes of 1000 actinobacteria strains.</title>
        <authorList>
            <person name="Klenk H.-P."/>
        </authorList>
    </citation>
    <scope>NUCLEOTIDE SEQUENCE [LARGE SCALE GENOMIC DNA]</scope>
    <source>
        <strain evidence="13 14">DSM 46744</strain>
    </source>
</reference>
<dbReference type="PANTHER" id="PTHR32282">
    <property type="entry name" value="BINDING PROTEIN TRANSPEPTIDASE, PUTATIVE-RELATED"/>
    <property type="match status" value="1"/>
</dbReference>
<gene>
    <name evidence="13" type="ORF">H4W34_002189</name>
</gene>